<keyword evidence="15" id="KW-1185">Reference proteome</keyword>
<dbReference type="Pfam" id="PF00763">
    <property type="entry name" value="THF_DHG_CYH"/>
    <property type="match status" value="1"/>
</dbReference>
<comment type="similarity">
    <text evidence="11">Belongs to the tetrahydrofolate dehydrogenase/cyclohydrolase family.</text>
</comment>
<keyword evidence="9 11" id="KW-0486">Methionine biosynthesis</keyword>
<dbReference type="Gene3D" id="3.40.50.720">
    <property type="entry name" value="NAD(P)-binding Rossmann-like Domain"/>
    <property type="match status" value="1"/>
</dbReference>
<evidence type="ECO:0000256" key="2">
    <source>
        <dbReference type="ARBA" id="ARBA00022563"/>
    </source>
</evidence>
<evidence type="ECO:0000256" key="10">
    <source>
        <dbReference type="ARBA" id="ARBA00023268"/>
    </source>
</evidence>
<dbReference type="GO" id="GO:0004488">
    <property type="term" value="F:methylenetetrahydrofolate dehydrogenase (NADP+) activity"/>
    <property type="evidence" value="ECO:0007669"/>
    <property type="project" value="UniProtKB-UniRule"/>
</dbReference>
<accession>A0A3N1DBF6</accession>
<organism evidence="14 15">
    <name type="scientific">Actinocorallia herbida</name>
    <dbReference type="NCBI Taxonomy" id="58109"/>
    <lineage>
        <taxon>Bacteria</taxon>
        <taxon>Bacillati</taxon>
        <taxon>Actinomycetota</taxon>
        <taxon>Actinomycetes</taxon>
        <taxon>Streptosporangiales</taxon>
        <taxon>Thermomonosporaceae</taxon>
        <taxon>Actinocorallia</taxon>
    </lineage>
</organism>
<protein>
    <recommendedName>
        <fullName evidence="11">Bifunctional protein FolD</fullName>
    </recommendedName>
    <domain>
        <recommendedName>
            <fullName evidence="11">Methylenetetrahydrofolate dehydrogenase</fullName>
            <ecNumber evidence="11">1.5.1.5</ecNumber>
        </recommendedName>
    </domain>
    <domain>
        <recommendedName>
            <fullName evidence="11">Methenyltetrahydrofolate cyclohydrolase</fullName>
            <ecNumber evidence="11">3.5.4.9</ecNumber>
        </recommendedName>
    </domain>
</protein>
<dbReference type="Pfam" id="PF02882">
    <property type="entry name" value="THF_DHG_CYH_C"/>
    <property type="match status" value="1"/>
</dbReference>
<dbReference type="RefSeq" id="WP_123669737.1">
    <property type="nucleotide sequence ID" value="NZ_RJKE01000001.1"/>
</dbReference>
<dbReference type="SUPFAM" id="SSF53223">
    <property type="entry name" value="Aminoacid dehydrogenase-like, N-terminal domain"/>
    <property type="match status" value="1"/>
</dbReference>
<evidence type="ECO:0000256" key="4">
    <source>
        <dbReference type="ARBA" id="ARBA00022755"/>
    </source>
</evidence>
<evidence type="ECO:0000259" key="13">
    <source>
        <dbReference type="Pfam" id="PF02882"/>
    </source>
</evidence>
<keyword evidence="3 11" id="KW-0028">Amino-acid biosynthesis</keyword>
<evidence type="ECO:0000256" key="6">
    <source>
        <dbReference type="ARBA" id="ARBA00022857"/>
    </source>
</evidence>
<dbReference type="GO" id="GO:0006164">
    <property type="term" value="P:purine nucleotide biosynthetic process"/>
    <property type="evidence" value="ECO:0007669"/>
    <property type="project" value="UniProtKB-KW"/>
</dbReference>
<comment type="catalytic activity">
    <reaction evidence="11">
        <text>(6R)-5,10-methenyltetrahydrofolate + H2O = (6R)-10-formyltetrahydrofolate + H(+)</text>
        <dbReference type="Rhea" id="RHEA:23700"/>
        <dbReference type="ChEBI" id="CHEBI:15377"/>
        <dbReference type="ChEBI" id="CHEBI:15378"/>
        <dbReference type="ChEBI" id="CHEBI:57455"/>
        <dbReference type="ChEBI" id="CHEBI:195366"/>
        <dbReference type="EC" id="3.5.4.9"/>
    </reaction>
</comment>
<dbReference type="PRINTS" id="PR00085">
    <property type="entry name" value="THFDHDRGNASE"/>
</dbReference>
<evidence type="ECO:0000259" key="12">
    <source>
        <dbReference type="Pfam" id="PF00763"/>
    </source>
</evidence>
<keyword evidence="4 11" id="KW-0658">Purine biosynthesis</keyword>
<comment type="catalytic activity">
    <reaction evidence="11">
        <text>(6R)-5,10-methylene-5,6,7,8-tetrahydrofolate + NADP(+) = (6R)-5,10-methenyltetrahydrofolate + NADPH</text>
        <dbReference type="Rhea" id="RHEA:22812"/>
        <dbReference type="ChEBI" id="CHEBI:15636"/>
        <dbReference type="ChEBI" id="CHEBI:57455"/>
        <dbReference type="ChEBI" id="CHEBI:57783"/>
        <dbReference type="ChEBI" id="CHEBI:58349"/>
        <dbReference type="EC" id="1.5.1.5"/>
    </reaction>
</comment>
<dbReference type="UniPathway" id="UPA00193"/>
<comment type="function">
    <text evidence="11">Catalyzes the oxidation of 5,10-methylenetetrahydrofolate to 5,10-methenyltetrahydrofolate and then the hydrolysis of 5,10-methenyltetrahydrofolate to 10-formyltetrahydrofolate.</text>
</comment>
<comment type="caution">
    <text evidence="14">The sequence shown here is derived from an EMBL/GenBank/DDBJ whole genome shotgun (WGS) entry which is preliminary data.</text>
</comment>
<evidence type="ECO:0000313" key="15">
    <source>
        <dbReference type="Proteomes" id="UP000272400"/>
    </source>
</evidence>
<dbReference type="EC" id="1.5.1.5" evidence="11"/>
<keyword evidence="10 11" id="KW-0511">Multifunctional enzyme</keyword>
<dbReference type="EMBL" id="RJKE01000001">
    <property type="protein sequence ID" value="ROO90839.1"/>
    <property type="molecule type" value="Genomic_DNA"/>
</dbReference>
<evidence type="ECO:0000256" key="9">
    <source>
        <dbReference type="ARBA" id="ARBA00023167"/>
    </source>
</evidence>
<feature type="binding site" evidence="11">
    <location>
        <begin position="165"/>
        <end position="167"/>
    </location>
    <ligand>
        <name>NADP(+)</name>
        <dbReference type="ChEBI" id="CHEBI:58349"/>
    </ligand>
</feature>
<dbReference type="GO" id="GO:0035999">
    <property type="term" value="P:tetrahydrofolate interconversion"/>
    <property type="evidence" value="ECO:0007669"/>
    <property type="project" value="UniProtKB-UniRule"/>
</dbReference>
<dbReference type="GO" id="GO:0009086">
    <property type="term" value="P:methionine biosynthetic process"/>
    <property type="evidence" value="ECO:0007669"/>
    <property type="project" value="UniProtKB-KW"/>
</dbReference>
<gene>
    <name evidence="11" type="primary">folD</name>
    <name evidence="14" type="ORF">EDD29_8578</name>
</gene>
<dbReference type="InterPro" id="IPR046346">
    <property type="entry name" value="Aminoacid_DH-like_N_sf"/>
</dbReference>
<keyword evidence="2 11" id="KW-0554">One-carbon metabolism</keyword>
<comment type="pathway">
    <text evidence="1 11">One-carbon metabolism; tetrahydrofolate interconversion.</text>
</comment>
<feature type="domain" description="Tetrahydrofolate dehydrogenase/cyclohydrolase catalytic" evidence="12">
    <location>
        <begin position="6"/>
        <end position="120"/>
    </location>
</feature>
<evidence type="ECO:0000256" key="8">
    <source>
        <dbReference type="ARBA" id="ARBA00023102"/>
    </source>
</evidence>
<dbReference type="InterPro" id="IPR020630">
    <property type="entry name" value="THF_DH/CycHdrlase_cat_dom"/>
</dbReference>
<dbReference type="InterPro" id="IPR036291">
    <property type="entry name" value="NAD(P)-bd_dom_sf"/>
</dbReference>
<name>A0A3N1DBF6_9ACTN</name>
<dbReference type="CDD" id="cd01080">
    <property type="entry name" value="NAD_bind_m-THF_DH_Cyclohyd"/>
    <property type="match status" value="1"/>
</dbReference>
<dbReference type="OrthoDB" id="9803580at2"/>
<proteinExistence type="inferred from homology"/>
<dbReference type="PANTHER" id="PTHR48099:SF5">
    <property type="entry name" value="C-1-TETRAHYDROFOLATE SYNTHASE, CYTOPLASMIC"/>
    <property type="match status" value="1"/>
</dbReference>
<dbReference type="HAMAP" id="MF_01576">
    <property type="entry name" value="THF_DHG_CYH"/>
    <property type="match status" value="1"/>
</dbReference>
<dbReference type="Gene3D" id="3.40.50.10860">
    <property type="entry name" value="Leucine Dehydrogenase, chain A, domain 1"/>
    <property type="match status" value="1"/>
</dbReference>
<dbReference type="GO" id="GO:0005829">
    <property type="term" value="C:cytosol"/>
    <property type="evidence" value="ECO:0007669"/>
    <property type="project" value="TreeGrafter"/>
</dbReference>
<dbReference type="InterPro" id="IPR000672">
    <property type="entry name" value="THF_DH/CycHdrlase"/>
</dbReference>
<comment type="subunit">
    <text evidence="11">Homodimer.</text>
</comment>
<evidence type="ECO:0000313" key="14">
    <source>
        <dbReference type="EMBL" id="ROO90839.1"/>
    </source>
</evidence>
<keyword evidence="5 11" id="KW-0378">Hydrolase</keyword>
<sequence>MSATVLSGKELAAAVRADVAERTARLVAEGRPPRLVVVTATDDDASAWYVRSIVRASANVGLVGDVVDLGADAAPEAISARLAELGADPGVHAIMLQTPLPGSTALEEMASSIPFEKDVDGANPLSLGRLASGLPAFAPATAEAVVALLDHHRVGLEGAEVAVVGRSNVVGKPLAHLLLDRNATVTVCHSRSKDLASVTARADVVVAAVGRAGLITTEHVRPGAIVIDVGTNPTADGGLVGDVDASVAARARAVTPVPGGVGPVTTALLLRHAIEAAEHS</sequence>
<dbReference type="Proteomes" id="UP000272400">
    <property type="component" value="Unassembled WGS sequence"/>
</dbReference>
<keyword evidence="6 11" id="KW-0521">NADP</keyword>
<dbReference type="SUPFAM" id="SSF51735">
    <property type="entry name" value="NAD(P)-binding Rossmann-fold domains"/>
    <property type="match status" value="1"/>
</dbReference>
<comment type="caution">
    <text evidence="11">Lacks conserved residue(s) required for the propagation of feature annotation.</text>
</comment>
<dbReference type="PANTHER" id="PTHR48099">
    <property type="entry name" value="C-1-TETRAHYDROFOLATE SYNTHASE, CYTOPLASMIC-RELATED"/>
    <property type="match status" value="1"/>
</dbReference>
<dbReference type="GO" id="GO:0000105">
    <property type="term" value="P:L-histidine biosynthetic process"/>
    <property type="evidence" value="ECO:0007669"/>
    <property type="project" value="UniProtKB-KW"/>
</dbReference>
<dbReference type="InterPro" id="IPR020631">
    <property type="entry name" value="THF_DH/CycHdrlase_NAD-bd_dom"/>
</dbReference>
<dbReference type="AlphaFoldDB" id="A0A3N1DBF6"/>
<reference evidence="14 15" key="1">
    <citation type="submission" date="2018-11" db="EMBL/GenBank/DDBJ databases">
        <title>Sequencing the genomes of 1000 actinobacteria strains.</title>
        <authorList>
            <person name="Klenk H.-P."/>
        </authorList>
    </citation>
    <scope>NUCLEOTIDE SEQUENCE [LARGE SCALE GENOMIC DNA]</scope>
    <source>
        <strain evidence="14 15">DSM 44254</strain>
    </source>
</reference>
<evidence type="ECO:0000256" key="3">
    <source>
        <dbReference type="ARBA" id="ARBA00022605"/>
    </source>
</evidence>
<feature type="binding site" evidence="11">
    <location>
        <position position="231"/>
    </location>
    <ligand>
        <name>NADP(+)</name>
        <dbReference type="ChEBI" id="CHEBI:58349"/>
    </ligand>
</feature>
<evidence type="ECO:0000256" key="7">
    <source>
        <dbReference type="ARBA" id="ARBA00023002"/>
    </source>
</evidence>
<keyword evidence="8 11" id="KW-0368">Histidine biosynthesis</keyword>
<evidence type="ECO:0000256" key="5">
    <source>
        <dbReference type="ARBA" id="ARBA00022801"/>
    </source>
</evidence>
<keyword evidence="7 11" id="KW-0560">Oxidoreductase</keyword>
<feature type="domain" description="Tetrahydrofolate dehydrogenase/cyclohydrolase NAD(P)-binding" evidence="13">
    <location>
        <begin position="139"/>
        <end position="279"/>
    </location>
</feature>
<dbReference type="GO" id="GO:0004477">
    <property type="term" value="F:methenyltetrahydrofolate cyclohydrolase activity"/>
    <property type="evidence" value="ECO:0007669"/>
    <property type="project" value="UniProtKB-UniRule"/>
</dbReference>
<dbReference type="EC" id="3.5.4.9" evidence="11"/>
<evidence type="ECO:0000256" key="11">
    <source>
        <dbReference type="HAMAP-Rule" id="MF_01576"/>
    </source>
</evidence>
<evidence type="ECO:0000256" key="1">
    <source>
        <dbReference type="ARBA" id="ARBA00004777"/>
    </source>
</evidence>